<evidence type="ECO:0000256" key="1">
    <source>
        <dbReference type="SAM" id="Phobius"/>
    </source>
</evidence>
<dbReference type="SUPFAM" id="SSF53474">
    <property type="entry name" value="alpha/beta-Hydrolases"/>
    <property type="match status" value="1"/>
</dbReference>
<dbReference type="AlphaFoldDB" id="A0A6A6TXI8"/>
<evidence type="ECO:0008006" key="4">
    <source>
        <dbReference type="Google" id="ProtNLM"/>
    </source>
</evidence>
<sequence>MGEHARSTSNGSIVMRPVKHISRAISDGYYGATYLPDQSDPLGAAVTEAVRHGPFFLALRDIWTCARMFTLFPGVLTPFWTTNPLDEFYLGWGPNIFGLFLLTFATVFEIFVLIACIPLFLFLPGPVSVSLFIFGQVLIHIICFPMQGPSKVWSKTPTDPEEIAKHESTSTERWFFLNGCCVSGHNLQHNVDLLSETFGRPIFAIHNRTYGVFGDLFECILQRSFDLFTEETRVCYEYVKAYCTDPDVKKVILVAHSQGCIMASQILDQLYVDLPAEAVGKLEVYTFGNAASHFNNPLRKLSKAPASIDAQDMPPIENGGTEILGSSSSQSTAPKPVISEMLPERVIAHIEHYCNSQDMVTRWGALYSAKSILSNRFCGHIFINEGASGHMLNQHYLSEMFPIHGRRAGDGHIQGTSSDYKHHMVTFLDRVVNLDTATVTQRDVNAVHQLAVMRHESAPVDPADHSHAAHTAPVDDVHHVKSKTEQEDLHLTLGEGRRLTSKDLSGAEGSRISVVMVHNHTEQYKGRTVRQLSRLWRYLDGASPDS</sequence>
<dbReference type="EMBL" id="MU004246">
    <property type="protein sequence ID" value="KAF2663374.1"/>
    <property type="molecule type" value="Genomic_DNA"/>
</dbReference>
<dbReference type="PANTHER" id="PTHR42044:SF2">
    <property type="entry name" value="DUF676 DOMAIN-CONTAINING PROTEIN"/>
    <property type="match status" value="1"/>
</dbReference>
<evidence type="ECO:0000313" key="2">
    <source>
        <dbReference type="EMBL" id="KAF2663374.1"/>
    </source>
</evidence>
<dbReference type="Proteomes" id="UP000799302">
    <property type="component" value="Unassembled WGS sequence"/>
</dbReference>
<proteinExistence type="predicted"/>
<dbReference type="OrthoDB" id="202545at2759"/>
<evidence type="ECO:0000313" key="3">
    <source>
        <dbReference type="Proteomes" id="UP000799302"/>
    </source>
</evidence>
<accession>A0A6A6TXI8</accession>
<dbReference type="InterPro" id="IPR029058">
    <property type="entry name" value="AB_hydrolase_fold"/>
</dbReference>
<keyword evidence="3" id="KW-1185">Reference proteome</keyword>
<feature type="transmembrane region" description="Helical" evidence="1">
    <location>
        <begin position="96"/>
        <end position="121"/>
    </location>
</feature>
<gene>
    <name evidence="2" type="ORF">BT63DRAFT_484437</name>
</gene>
<protein>
    <recommendedName>
        <fullName evidence="4">DUF676 domain-containing protein</fullName>
    </recommendedName>
</protein>
<organism evidence="2 3">
    <name type="scientific">Microthyrium microscopicum</name>
    <dbReference type="NCBI Taxonomy" id="703497"/>
    <lineage>
        <taxon>Eukaryota</taxon>
        <taxon>Fungi</taxon>
        <taxon>Dikarya</taxon>
        <taxon>Ascomycota</taxon>
        <taxon>Pezizomycotina</taxon>
        <taxon>Dothideomycetes</taxon>
        <taxon>Dothideomycetes incertae sedis</taxon>
        <taxon>Microthyriales</taxon>
        <taxon>Microthyriaceae</taxon>
        <taxon>Microthyrium</taxon>
    </lineage>
</organism>
<keyword evidence="1" id="KW-0812">Transmembrane</keyword>
<feature type="transmembrane region" description="Helical" evidence="1">
    <location>
        <begin position="127"/>
        <end position="146"/>
    </location>
</feature>
<keyword evidence="1" id="KW-1133">Transmembrane helix</keyword>
<dbReference type="PANTHER" id="PTHR42044">
    <property type="entry name" value="DUF676 DOMAIN-CONTAINING PROTEIN-RELATED"/>
    <property type="match status" value="1"/>
</dbReference>
<reference evidence="2" key="1">
    <citation type="journal article" date="2020" name="Stud. Mycol.">
        <title>101 Dothideomycetes genomes: a test case for predicting lifestyles and emergence of pathogens.</title>
        <authorList>
            <person name="Haridas S."/>
            <person name="Albert R."/>
            <person name="Binder M."/>
            <person name="Bloem J."/>
            <person name="Labutti K."/>
            <person name="Salamov A."/>
            <person name="Andreopoulos B."/>
            <person name="Baker S."/>
            <person name="Barry K."/>
            <person name="Bills G."/>
            <person name="Bluhm B."/>
            <person name="Cannon C."/>
            <person name="Castanera R."/>
            <person name="Culley D."/>
            <person name="Daum C."/>
            <person name="Ezra D."/>
            <person name="Gonzalez J."/>
            <person name="Henrissat B."/>
            <person name="Kuo A."/>
            <person name="Liang C."/>
            <person name="Lipzen A."/>
            <person name="Lutzoni F."/>
            <person name="Magnuson J."/>
            <person name="Mondo S."/>
            <person name="Nolan M."/>
            <person name="Ohm R."/>
            <person name="Pangilinan J."/>
            <person name="Park H.-J."/>
            <person name="Ramirez L."/>
            <person name="Alfaro M."/>
            <person name="Sun H."/>
            <person name="Tritt A."/>
            <person name="Yoshinaga Y."/>
            <person name="Zwiers L.-H."/>
            <person name="Turgeon B."/>
            <person name="Goodwin S."/>
            <person name="Spatafora J."/>
            <person name="Crous P."/>
            <person name="Grigoriev I."/>
        </authorList>
    </citation>
    <scope>NUCLEOTIDE SEQUENCE</scope>
    <source>
        <strain evidence="2">CBS 115976</strain>
    </source>
</reference>
<name>A0A6A6TXI8_9PEZI</name>
<keyword evidence="1" id="KW-0472">Membrane</keyword>